<dbReference type="EMBL" id="SMAF01000007">
    <property type="protein sequence ID" value="TCS98912.1"/>
    <property type="molecule type" value="Genomic_DNA"/>
</dbReference>
<reference evidence="1 2" key="1">
    <citation type="submission" date="2019-03" db="EMBL/GenBank/DDBJ databases">
        <title>Genomic Encyclopedia of Type Strains, Phase IV (KMG-IV): sequencing the most valuable type-strain genomes for metagenomic binning, comparative biology and taxonomic classification.</title>
        <authorList>
            <person name="Goeker M."/>
        </authorList>
    </citation>
    <scope>NUCLEOTIDE SEQUENCE [LARGE SCALE GENOMIC DNA]</scope>
    <source>
        <strain evidence="1 2">DSM 21944</strain>
    </source>
</reference>
<evidence type="ECO:0000313" key="1">
    <source>
        <dbReference type="EMBL" id="TCS98912.1"/>
    </source>
</evidence>
<keyword evidence="2" id="KW-1185">Reference proteome</keyword>
<dbReference type="RefSeq" id="WP_123522266.1">
    <property type="nucleotide sequence ID" value="NZ_JBHLWF010000032.1"/>
</dbReference>
<comment type="caution">
    <text evidence="1">The sequence shown here is derived from an EMBL/GenBank/DDBJ whole genome shotgun (WGS) entry which is preliminary data.</text>
</comment>
<dbReference type="Proteomes" id="UP000294599">
    <property type="component" value="Unassembled WGS sequence"/>
</dbReference>
<dbReference type="OrthoDB" id="5959633at2"/>
<dbReference type="NCBIfam" id="TIGR04509">
    <property type="entry name" value="mod_pep_NH_fam"/>
    <property type="match status" value="1"/>
</dbReference>
<dbReference type="AlphaFoldDB" id="A0A4V3UUG1"/>
<protein>
    <submittedName>
        <fullName evidence="1">Putative modified peptide</fullName>
    </submittedName>
</protein>
<proteinExistence type="predicted"/>
<name>A0A4V3UUG1_9GAMM</name>
<sequence length="112" mass="11873">MSGSLPRDKGIELIRRLAHDDAFRGLFETDPSSAMTELGISTEIIESLGPKCKFARTLAPKAAFVSLLENINGEAFDIAMQMAVPQAALAARLGATAQQMPAVADFPAALRA</sequence>
<organism evidence="1 2">
    <name type="scientific">Pseudofulvimonas gallinarii</name>
    <dbReference type="NCBI Taxonomy" id="634155"/>
    <lineage>
        <taxon>Bacteria</taxon>
        <taxon>Pseudomonadati</taxon>
        <taxon>Pseudomonadota</taxon>
        <taxon>Gammaproteobacteria</taxon>
        <taxon>Lysobacterales</taxon>
        <taxon>Rhodanobacteraceae</taxon>
        <taxon>Pseudofulvimonas</taxon>
    </lineage>
</organism>
<accession>A0A4V3UUG1</accession>
<gene>
    <name evidence="1" type="ORF">EDC25_107109</name>
</gene>
<dbReference type="InterPro" id="IPR030976">
    <property type="entry name" value="Mod_pep_NH_fam"/>
</dbReference>
<evidence type="ECO:0000313" key="2">
    <source>
        <dbReference type="Proteomes" id="UP000294599"/>
    </source>
</evidence>